<dbReference type="InterPro" id="IPR045706">
    <property type="entry name" value="DUF6062"/>
</dbReference>
<keyword evidence="2" id="KW-1185">Reference proteome</keyword>
<accession>A0A4R1N1I8</accession>
<sequence>MKEKIYTIPVLDAFNENDECPFCWLYSKIETDTIEFITGPSYMENDIRDATNESGFCDVHMQKIYNTKNRLGLALMLYTHQMKYQKDIKAILKNNPKVDAKGFFNKKNAPISELKAYIDKVNIDCYVCNKVDKLMDRYIDTFFYLWKKDSSFVDQVKTSKGFCNNHFGVLYEASRSKLKGEELNQFIDILCDIYFENIARVQEDLDWFVKKFDYRYKEEPWKEGKDALPRSIVKINSYTLNEK</sequence>
<evidence type="ECO:0000313" key="2">
    <source>
        <dbReference type="Proteomes" id="UP000294545"/>
    </source>
</evidence>
<dbReference type="Proteomes" id="UP000294545">
    <property type="component" value="Unassembled WGS sequence"/>
</dbReference>
<protein>
    <recommendedName>
        <fullName evidence="3">ABC transporter substrate-binding protein</fullName>
    </recommendedName>
</protein>
<dbReference type="RefSeq" id="WP_132281964.1">
    <property type="nucleotide sequence ID" value="NZ_SMGQ01000011.1"/>
</dbReference>
<evidence type="ECO:0000313" key="1">
    <source>
        <dbReference type="EMBL" id="TCK98820.1"/>
    </source>
</evidence>
<dbReference type="AlphaFoldDB" id="A0A4R1N1I8"/>
<dbReference type="OrthoDB" id="9810814at2"/>
<comment type="caution">
    <text evidence="1">The sequence shown here is derived from an EMBL/GenBank/DDBJ whole genome shotgun (WGS) entry which is preliminary data.</text>
</comment>
<gene>
    <name evidence="1" type="ORF">EDC19_1260</name>
</gene>
<organism evidence="1 2">
    <name type="scientific">Natranaerovirga hydrolytica</name>
    <dbReference type="NCBI Taxonomy" id="680378"/>
    <lineage>
        <taxon>Bacteria</taxon>
        <taxon>Bacillati</taxon>
        <taxon>Bacillota</taxon>
        <taxon>Clostridia</taxon>
        <taxon>Lachnospirales</taxon>
        <taxon>Natranaerovirgaceae</taxon>
        <taxon>Natranaerovirga</taxon>
    </lineage>
</organism>
<proteinExistence type="predicted"/>
<reference evidence="1 2" key="1">
    <citation type="submission" date="2019-03" db="EMBL/GenBank/DDBJ databases">
        <title>Genomic Encyclopedia of Type Strains, Phase IV (KMG-IV): sequencing the most valuable type-strain genomes for metagenomic binning, comparative biology and taxonomic classification.</title>
        <authorList>
            <person name="Goeker M."/>
        </authorList>
    </citation>
    <scope>NUCLEOTIDE SEQUENCE [LARGE SCALE GENOMIC DNA]</scope>
    <source>
        <strain evidence="1 2">DSM 24176</strain>
    </source>
</reference>
<dbReference type="EMBL" id="SMGQ01000011">
    <property type="protein sequence ID" value="TCK98820.1"/>
    <property type="molecule type" value="Genomic_DNA"/>
</dbReference>
<evidence type="ECO:0008006" key="3">
    <source>
        <dbReference type="Google" id="ProtNLM"/>
    </source>
</evidence>
<dbReference type="Pfam" id="PF19538">
    <property type="entry name" value="DUF6062"/>
    <property type="match status" value="1"/>
</dbReference>
<name>A0A4R1N1I8_9FIRM</name>